<evidence type="ECO:0000313" key="5">
    <source>
        <dbReference type="Proteomes" id="UP001295684"/>
    </source>
</evidence>
<evidence type="ECO:0000259" key="3">
    <source>
        <dbReference type="PROSITE" id="PS50828"/>
    </source>
</evidence>
<dbReference type="AlphaFoldDB" id="A0AAD1UE15"/>
<protein>
    <recommendedName>
        <fullName evidence="3">Smr domain-containing protein</fullName>
    </recommendedName>
</protein>
<evidence type="ECO:0000256" key="2">
    <source>
        <dbReference type="SAM" id="MobiDB-lite"/>
    </source>
</evidence>
<dbReference type="Proteomes" id="UP001295684">
    <property type="component" value="Unassembled WGS sequence"/>
</dbReference>
<evidence type="ECO:0000313" key="4">
    <source>
        <dbReference type="EMBL" id="CAI2367523.1"/>
    </source>
</evidence>
<proteinExistence type="predicted"/>
<dbReference type="Gene3D" id="3.30.1370.110">
    <property type="match status" value="1"/>
</dbReference>
<dbReference type="InterPro" id="IPR036063">
    <property type="entry name" value="Smr_dom_sf"/>
</dbReference>
<dbReference type="EMBL" id="CAMPGE010008633">
    <property type="protein sequence ID" value="CAI2367523.1"/>
    <property type="molecule type" value="Genomic_DNA"/>
</dbReference>
<feature type="coiled-coil region" evidence="1">
    <location>
        <begin position="292"/>
        <end position="326"/>
    </location>
</feature>
<dbReference type="SUPFAM" id="SSF160443">
    <property type="entry name" value="SMR domain-like"/>
    <property type="match status" value="1"/>
</dbReference>
<sequence length="414" mass="48337">MDKSKDEECEESHLHNLSCMFPKCDKDLLASIFELNDNDFEKTKQFVQLQIEGNQPQEDPLDQNEVYPSSEEEKEDSEEHEDDLEEESEEEPDEEIDQILEKFNKKDGAELPTAAGENPEEDEKETEELDDEIKNDIKNFYCDKFPFVKRIRIECIIISLYPNLELIEQSLEKKNNKVLKQQQEEGLIQDAPALKVESSTIPRHPGDKVVKDNWQGLSAEEIVNQKKRQRKLKKSQNKINDAIANNSPNQSLKDRDELFKCLRHFRDELKPEIYQAAWNIKQCHINRDFKSKKYWQKELKKLQIVYEQYRRQAIEIKIEANCSKEEGHILDLHSLTVDEALIALDQKLQSCYELINSERVVNPSAMIKLRVITGKGKHSKSKPVVKINTHKYLKQRRIRFKVTDGGGALVAFLK</sequence>
<dbReference type="InterPro" id="IPR002625">
    <property type="entry name" value="Smr_dom"/>
</dbReference>
<dbReference type="Pfam" id="PF01713">
    <property type="entry name" value="Smr"/>
    <property type="match status" value="1"/>
</dbReference>
<feature type="region of interest" description="Disordered" evidence="2">
    <location>
        <begin position="49"/>
        <end position="130"/>
    </location>
</feature>
<keyword evidence="1" id="KW-0175">Coiled coil</keyword>
<evidence type="ECO:0000256" key="1">
    <source>
        <dbReference type="SAM" id="Coils"/>
    </source>
</evidence>
<organism evidence="4 5">
    <name type="scientific">Euplotes crassus</name>
    <dbReference type="NCBI Taxonomy" id="5936"/>
    <lineage>
        <taxon>Eukaryota</taxon>
        <taxon>Sar</taxon>
        <taxon>Alveolata</taxon>
        <taxon>Ciliophora</taxon>
        <taxon>Intramacronucleata</taxon>
        <taxon>Spirotrichea</taxon>
        <taxon>Hypotrichia</taxon>
        <taxon>Euplotida</taxon>
        <taxon>Euplotidae</taxon>
        <taxon>Moneuplotes</taxon>
    </lineage>
</organism>
<keyword evidence="5" id="KW-1185">Reference proteome</keyword>
<dbReference type="SMART" id="SM00463">
    <property type="entry name" value="SMR"/>
    <property type="match status" value="1"/>
</dbReference>
<name>A0AAD1UE15_EUPCR</name>
<dbReference type="GO" id="GO:0005634">
    <property type="term" value="C:nucleus"/>
    <property type="evidence" value="ECO:0007669"/>
    <property type="project" value="TreeGrafter"/>
</dbReference>
<dbReference type="PROSITE" id="PS50828">
    <property type="entry name" value="SMR"/>
    <property type="match status" value="1"/>
</dbReference>
<comment type="caution">
    <text evidence="4">The sequence shown here is derived from an EMBL/GenBank/DDBJ whole genome shotgun (WGS) entry which is preliminary data.</text>
</comment>
<dbReference type="PANTHER" id="PTHR46535:SF1">
    <property type="entry name" value="NEDD4-BINDING PROTEIN 2"/>
    <property type="match status" value="1"/>
</dbReference>
<dbReference type="GO" id="GO:0004519">
    <property type="term" value="F:endonuclease activity"/>
    <property type="evidence" value="ECO:0007669"/>
    <property type="project" value="TreeGrafter"/>
</dbReference>
<feature type="domain" description="Smr" evidence="3">
    <location>
        <begin position="330"/>
        <end position="414"/>
    </location>
</feature>
<gene>
    <name evidence="4" type="ORF">ECRASSUSDP1_LOCUS8810</name>
</gene>
<reference evidence="4" key="1">
    <citation type="submission" date="2023-07" db="EMBL/GenBank/DDBJ databases">
        <authorList>
            <consortium name="AG Swart"/>
            <person name="Singh M."/>
            <person name="Singh A."/>
            <person name="Seah K."/>
            <person name="Emmerich C."/>
        </authorList>
    </citation>
    <scope>NUCLEOTIDE SEQUENCE</scope>
    <source>
        <strain evidence="4">DP1</strain>
    </source>
</reference>
<accession>A0AAD1UE15</accession>
<feature type="compositionally biased region" description="Basic and acidic residues" evidence="2">
    <location>
        <begin position="99"/>
        <end position="109"/>
    </location>
</feature>
<feature type="compositionally biased region" description="Acidic residues" evidence="2">
    <location>
        <begin position="118"/>
        <end position="130"/>
    </location>
</feature>
<feature type="compositionally biased region" description="Acidic residues" evidence="2">
    <location>
        <begin position="70"/>
        <end position="98"/>
    </location>
</feature>
<dbReference type="PANTHER" id="PTHR46535">
    <property type="entry name" value="NEDD4-BINDING PROTEIN 2"/>
    <property type="match status" value="1"/>
</dbReference>
<dbReference type="InterPro" id="IPR052772">
    <property type="entry name" value="Endo/PolyKinase_Domain-Protein"/>
</dbReference>